<keyword evidence="1" id="KW-0812">Transmembrane</keyword>
<keyword evidence="1" id="KW-1133">Transmembrane helix</keyword>
<proteinExistence type="predicted"/>
<name>A0A397GB76_9GLOM</name>
<evidence type="ECO:0000256" key="1">
    <source>
        <dbReference type="SAM" id="Phobius"/>
    </source>
</evidence>
<comment type="caution">
    <text evidence="2">The sequence shown here is derived from an EMBL/GenBank/DDBJ whole genome shotgun (WGS) entry which is preliminary data.</text>
</comment>
<accession>A0A397GB76</accession>
<feature type="transmembrane region" description="Helical" evidence="1">
    <location>
        <begin position="60"/>
        <end position="82"/>
    </location>
</feature>
<dbReference type="AlphaFoldDB" id="A0A397GB76"/>
<keyword evidence="1" id="KW-0472">Membrane</keyword>
<gene>
    <name evidence="2" type="ORF">Glove_590g10</name>
</gene>
<keyword evidence="3" id="KW-1185">Reference proteome</keyword>
<evidence type="ECO:0000313" key="2">
    <source>
        <dbReference type="EMBL" id="RHZ47134.1"/>
    </source>
</evidence>
<evidence type="ECO:0000313" key="3">
    <source>
        <dbReference type="Proteomes" id="UP000266861"/>
    </source>
</evidence>
<dbReference type="EMBL" id="PQFF01000495">
    <property type="protein sequence ID" value="RHZ47134.1"/>
    <property type="molecule type" value="Genomic_DNA"/>
</dbReference>
<reference evidence="2 3" key="1">
    <citation type="submission" date="2018-08" db="EMBL/GenBank/DDBJ databases">
        <title>Genome and evolution of the arbuscular mycorrhizal fungus Diversispora epigaea (formerly Glomus versiforme) and its bacterial endosymbionts.</title>
        <authorList>
            <person name="Sun X."/>
            <person name="Fei Z."/>
            <person name="Harrison M."/>
        </authorList>
    </citation>
    <scope>NUCLEOTIDE SEQUENCE [LARGE SCALE GENOMIC DNA]</scope>
    <source>
        <strain evidence="2 3">IT104</strain>
    </source>
</reference>
<protein>
    <submittedName>
        <fullName evidence="2">Uncharacterized protein</fullName>
    </submittedName>
</protein>
<sequence length="104" mass="11853">MKEWEEIHSQFVQIFSQAIEKKTLLIPQVNIPPKSSKRQFPISVLPNDPEKKQQHVVKMVLGAIFLFISSCFGAIIFGSLTWGKIAGYTKLHNSLIPTLTYFFS</sequence>
<dbReference type="Proteomes" id="UP000266861">
    <property type="component" value="Unassembled WGS sequence"/>
</dbReference>
<organism evidence="2 3">
    <name type="scientific">Diversispora epigaea</name>
    <dbReference type="NCBI Taxonomy" id="1348612"/>
    <lineage>
        <taxon>Eukaryota</taxon>
        <taxon>Fungi</taxon>
        <taxon>Fungi incertae sedis</taxon>
        <taxon>Mucoromycota</taxon>
        <taxon>Glomeromycotina</taxon>
        <taxon>Glomeromycetes</taxon>
        <taxon>Diversisporales</taxon>
        <taxon>Diversisporaceae</taxon>
        <taxon>Diversispora</taxon>
    </lineage>
</organism>